<dbReference type="HOGENOM" id="CLU_736450_0_0_1"/>
<evidence type="ECO:0000313" key="2">
    <source>
        <dbReference type="EnsemblPlants" id="KEH25507"/>
    </source>
</evidence>
<protein>
    <recommendedName>
        <fullName evidence="4">Reverse transcriptase</fullName>
    </recommendedName>
</protein>
<dbReference type="AlphaFoldDB" id="A0A072U762"/>
<evidence type="ECO:0008006" key="4">
    <source>
        <dbReference type="Google" id="ProtNLM"/>
    </source>
</evidence>
<dbReference type="STRING" id="3880.A0A072U762"/>
<proteinExistence type="predicted"/>
<reference evidence="1 3" key="2">
    <citation type="journal article" date="2014" name="BMC Genomics">
        <title>An improved genome release (version Mt4.0) for the model legume Medicago truncatula.</title>
        <authorList>
            <person name="Tang H."/>
            <person name="Krishnakumar V."/>
            <person name="Bidwell S."/>
            <person name="Rosen B."/>
            <person name="Chan A."/>
            <person name="Zhou S."/>
            <person name="Gentzbittel L."/>
            <person name="Childs K.L."/>
            <person name="Yandell M."/>
            <person name="Gundlach H."/>
            <person name="Mayer K.F."/>
            <person name="Schwartz D.C."/>
            <person name="Town C.D."/>
        </authorList>
    </citation>
    <scope>GENOME REANNOTATION</scope>
    <source>
        <strain evidence="1">A17</strain>
        <strain evidence="2 3">cv. Jemalong A17</strain>
    </source>
</reference>
<sequence>MVNHCDFQTFKDLLGIGRACFEMLRPLGYSLLAEIAHHVWQDLFQSHNCWNTQFIGCPMFILNQKLKHLKSTLKVWNKNTFGNVNDQVKQATLKVDSIQTQLDTFDITDDLLEQEKTSQIELEHALDLEETFWHQKSKIQWHTQGDRNTAYYHRIAKIRNASSLITSISNVDERLNDPTESSDHFVNHFLNLFNSTSNIIDNGMVEEVIPSLFTDRINSILTALPSENEIYQVAFSLNKESASGPDGFGALFYQTFWEIIKSDVSNAVLTNHAVRVTHYRPIAIANFKFKLISKILADRLSKFMHAPDYAGWDFFERVVHMDVKRLNMSIRLRIMPEGTLPRGLSTCMLSCVRQAPDYVGWDLFERVVHTVISVTP</sequence>
<dbReference type="InterPro" id="IPR052343">
    <property type="entry name" value="Retrotransposon-Effector_Assoc"/>
</dbReference>
<reference evidence="1 3" key="1">
    <citation type="journal article" date="2011" name="Nature">
        <title>The Medicago genome provides insight into the evolution of rhizobial symbioses.</title>
        <authorList>
            <person name="Young N.D."/>
            <person name="Debelle F."/>
            <person name="Oldroyd G.E."/>
            <person name="Geurts R."/>
            <person name="Cannon S.B."/>
            <person name="Udvardi M.K."/>
            <person name="Benedito V.A."/>
            <person name="Mayer K.F."/>
            <person name="Gouzy J."/>
            <person name="Schoof H."/>
            <person name="Van de Peer Y."/>
            <person name="Proost S."/>
            <person name="Cook D.R."/>
            <person name="Meyers B.C."/>
            <person name="Spannagl M."/>
            <person name="Cheung F."/>
            <person name="De Mita S."/>
            <person name="Krishnakumar V."/>
            <person name="Gundlach H."/>
            <person name="Zhou S."/>
            <person name="Mudge J."/>
            <person name="Bharti A.K."/>
            <person name="Murray J.D."/>
            <person name="Naoumkina M.A."/>
            <person name="Rosen B."/>
            <person name="Silverstein K.A."/>
            <person name="Tang H."/>
            <person name="Rombauts S."/>
            <person name="Zhao P.X."/>
            <person name="Zhou P."/>
            <person name="Barbe V."/>
            <person name="Bardou P."/>
            <person name="Bechner M."/>
            <person name="Bellec A."/>
            <person name="Berger A."/>
            <person name="Berges H."/>
            <person name="Bidwell S."/>
            <person name="Bisseling T."/>
            <person name="Choisne N."/>
            <person name="Couloux A."/>
            <person name="Denny R."/>
            <person name="Deshpande S."/>
            <person name="Dai X."/>
            <person name="Doyle J.J."/>
            <person name="Dudez A.M."/>
            <person name="Farmer A.D."/>
            <person name="Fouteau S."/>
            <person name="Franken C."/>
            <person name="Gibelin C."/>
            <person name="Gish J."/>
            <person name="Goldstein S."/>
            <person name="Gonzalez A.J."/>
            <person name="Green P.J."/>
            <person name="Hallab A."/>
            <person name="Hartog M."/>
            <person name="Hua A."/>
            <person name="Humphray S.J."/>
            <person name="Jeong D.H."/>
            <person name="Jing Y."/>
            <person name="Jocker A."/>
            <person name="Kenton S.M."/>
            <person name="Kim D.J."/>
            <person name="Klee K."/>
            <person name="Lai H."/>
            <person name="Lang C."/>
            <person name="Lin S."/>
            <person name="Macmil S.L."/>
            <person name="Magdelenat G."/>
            <person name="Matthews L."/>
            <person name="McCorrison J."/>
            <person name="Monaghan E.L."/>
            <person name="Mun J.H."/>
            <person name="Najar F.Z."/>
            <person name="Nicholson C."/>
            <person name="Noirot C."/>
            <person name="O'Bleness M."/>
            <person name="Paule C.R."/>
            <person name="Poulain J."/>
            <person name="Prion F."/>
            <person name="Qin B."/>
            <person name="Qu C."/>
            <person name="Retzel E.F."/>
            <person name="Riddle C."/>
            <person name="Sallet E."/>
            <person name="Samain S."/>
            <person name="Samson N."/>
            <person name="Sanders I."/>
            <person name="Saurat O."/>
            <person name="Scarpelli C."/>
            <person name="Schiex T."/>
            <person name="Segurens B."/>
            <person name="Severin A.J."/>
            <person name="Sherrier D.J."/>
            <person name="Shi R."/>
            <person name="Sims S."/>
            <person name="Singer S.R."/>
            <person name="Sinharoy S."/>
            <person name="Sterck L."/>
            <person name="Viollet A."/>
            <person name="Wang B.B."/>
            <person name="Wang K."/>
            <person name="Wang M."/>
            <person name="Wang X."/>
            <person name="Warfsmann J."/>
            <person name="Weissenbach J."/>
            <person name="White D.D."/>
            <person name="White J.D."/>
            <person name="Wiley G.B."/>
            <person name="Wincker P."/>
            <person name="Xing Y."/>
            <person name="Yang L."/>
            <person name="Yao Z."/>
            <person name="Ying F."/>
            <person name="Zhai J."/>
            <person name="Zhou L."/>
            <person name="Zuber A."/>
            <person name="Denarie J."/>
            <person name="Dixon R.A."/>
            <person name="May G.D."/>
            <person name="Schwartz D.C."/>
            <person name="Rogers J."/>
            <person name="Quetier F."/>
            <person name="Town C.D."/>
            <person name="Roe B.A."/>
        </authorList>
    </citation>
    <scope>NUCLEOTIDE SEQUENCE [LARGE SCALE GENOMIC DNA]</scope>
    <source>
        <strain evidence="1">A17</strain>
        <strain evidence="2 3">cv. Jemalong A17</strain>
    </source>
</reference>
<evidence type="ECO:0000313" key="1">
    <source>
        <dbReference type="EMBL" id="KEH25507.1"/>
    </source>
</evidence>
<dbReference type="Proteomes" id="UP000002051">
    <property type="component" value="Chromosome 6"/>
</dbReference>
<accession>A0A072U762</accession>
<evidence type="ECO:0000313" key="3">
    <source>
        <dbReference type="Proteomes" id="UP000002051"/>
    </source>
</evidence>
<dbReference type="EMBL" id="CM001222">
    <property type="protein sequence ID" value="KEH25507.1"/>
    <property type="molecule type" value="Genomic_DNA"/>
</dbReference>
<name>A0A072U762_MEDTR</name>
<organism evidence="1 3">
    <name type="scientific">Medicago truncatula</name>
    <name type="common">Barrel medic</name>
    <name type="synonym">Medicago tribuloides</name>
    <dbReference type="NCBI Taxonomy" id="3880"/>
    <lineage>
        <taxon>Eukaryota</taxon>
        <taxon>Viridiplantae</taxon>
        <taxon>Streptophyta</taxon>
        <taxon>Embryophyta</taxon>
        <taxon>Tracheophyta</taxon>
        <taxon>Spermatophyta</taxon>
        <taxon>Magnoliopsida</taxon>
        <taxon>eudicotyledons</taxon>
        <taxon>Gunneridae</taxon>
        <taxon>Pentapetalae</taxon>
        <taxon>rosids</taxon>
        <taxon>fabids</taxon>
        <taxon>Fabales</taxon>
        <taxon>Fabaceae</taxon>
        <taxon>Papilionoideae</taxon>
        <taxon>50 kb inversion clade</taxon>
        <taxon>NPAAA clade</taxon>
        <taxon>Hologalegina</taxon>
        <taxon>IRL clade</taxon>
        <taxon>Trifolieae</taxon>
        <taxon>Medicago</taxon>
    </lineage>
</organism>
<dbReference type="PANTHER" id="PTHR46890:SF1">
    <property type="entry name" value="REVERSE TRANSCRIPTASE DOMAIN-CONTAINING PROTEIN"/>
    <property type="match status" value="1"/>
</dbReference>
<gene>
    <name evidence="1" type="ordered locus">MTR_6g025095</name>
</gene>
<dbReference type="EnsemblPlants" id="KEH25507">
    <property type="protein sequence ID" value="KEH25507"/>
    <property type="gene ID" value="MTR_6g025095"/>
</dbReference>
<dbReference type="PANTHER" id="PTHR46890">
    <property type="entry name" value="NON-LTR RETROLELEMENT REVERSE TRANSCRIPTASE-LIKE PROTEIN-RELATED"/>
    <property type="match status" value="1"/>
</dbReference>
<keyword evidence="3" id="KW-1185">Reference proteome</keyword>
<reference evidence="2" key="3">
    <citation type="submission" date="2015-04" db="UniProtKB">
        <authorList>
            <consortium name="EnsemblPlants"/>
        </authorList>
    </citation>
    <scope>IDENTIFICATION</scope>
    <source>
        <strain evidence="2">cv. Jemalong A17</strain>
    </source>
</reference>